<proteinExistence type="predicted"/>
<organism evidence="6 7">
    <name type="scientific">Cinnamomum micranthum f. kanehirae</name>
    <dbReference type="NCBI Taxonomy" id="337451"/>
    <lineage>
        <taxon>Eukaryota</taxon>
        <taxon>Viridiplantae</taxon>
        <taxon>Streptophyta</taxon>
        <taxon>Embryophyta</taxon>
        <taxon>Tracheophyta</taxon>
        <taxon>Spermatophyta</taxon>
        <taxon>Magnoliopsida</taxon>
        <taxon>Magnoliidae</taxon>
        <taxon>Laurales</taxon>
        <taxon>Lauraceae</taxon>
        <taxon>Cinnamomum</taxon>
    </lineage>
</organism>
<dbReference type="AlphaFoldDB" id="A0A443P733"/>
<dbReference type="InterPro" id="IPR015660">
    <property type="entry name" value="MASH1/Ascl1a-like"/>
</dbReference>
<evidence type="ECO:0000256" key="4">
    <source>
        <dbReference type="SAM" id="Coils"/>
    </source>
</evidence>
<evidence type="ECO:0000259" key="5">
    <source>
        <dbReference type="PROSITE" id="PS50888"/>
    </source>
</evidence>
<keyword evidence="2" id="KW-0238">DNA-binding</keyword>
<gene>
    <name evidence="6" type="ORF">CKAN_01548800</name>
</gene>
<dbReference type="PANTHER" id="PTHR13935:SF106">
    <property type="entry name" value="ACHAETE-SCUTE COMPLEX PROTEIN T5-RELATED"/>
    <property type="match status" value="1"/>
</dbReference>
<evidence type="ECO:0000313" key="7">
    <source>
        <dbReference type="Proteomes" id="UP000283530"/>
    </source>
</evidence>
<dbReference type="PROSITE" id="PS50888">
    <property type="entry name" value="BHLH"/>
    <property type="match status" value="1"/>
</dbReference>
<protein>
    <submittedName>
        <fullName evidence="6">Transcription factor bHLH118-like protein isoform X1</fullName>
    </submittedName>
</protein>
<dbReference type="GO" id="GO:0000977">
    <property type="term" value="F:RNA polymerase II transcription regulatory region sequence-specific DNA binding"/>
    <property type="evidence" value="ECO:0007669"/>
    <property type="project" value="TreeGrafter"/>
</dbReference>
<dbReference type="GO" id="GO:0090575">
    <property type="term" value="C:RNA polymerase II transcription regulator complex"/>
    <property type="evidence" value="ECO:0007669"/>
    <property type="project" value="TreeGrafter"/>
</dbReference>
<dbReference type="EMBL" id="QPKB01000006">
    <property type="protein sequence ID" value="RWR86582.1"/>
    <property type="molecule type" value="Genomic_DNA"/>
</dbReference>
<name>A0A443P733_9MAGN</name>
<evidence type="ECO:0000313" key="6">
    <source>
        <dbReference type="EMBL" id="RWR86582.1"/>
    </source>
</evidence>
<evidence type="ECO:0000256" key="3">
    <source>
        <dbReference type="ARBA" id="ARBA00023163"/>
    </source>
</evidence>
<dbReference type="InterPro" id="IPR036638">
    <property type="entry name" value="HLH_DNA-bd_sf"/>
</dbReference>
<dbReference type="OrthoDB" id="1935281at2759"/>
<evidence type="ECO:0000256" key="1">
    <source>
        <dbReference type="ARBA" id="ARBA00023015"/>
    </source>
</evidence>
<dbReference type="CDD" id="cd18914">
    <property type="entry name" value="bHLH_AtORG2_like"/>
    <property type="match status" value="1"/>
</dbReference>
<dbReference type="Pfam" id="PF00010">
    <property type="entry name" value="HLH"/>
    <property type="match status" value="1"/>
</dbReference>
<dbReference type="InterPro" id="IPR011598">
    <property type="entry name" value="bHLH_dom"/>
</dbReference>
<dbReference type="Proteomes" id="UP000283530">
    <property type="component" value="Unassembled WGS sequence"/>
</dbReference>
<keyword evidence="1" id="KW-0805">Transcription regulation</keyword>
<sequence length="265" mass="30038">MNFIAPTFHFQQGEELCFQTPSSLQQQNQQQQQQQQQAVQDFFVVGPPAAIGYRQPTIKFQKAQGRNMGAPITVADDHSNKKRKMMHRDVERQRRHEMATLYSSLRSLLPIEYLKATRPIKLTLLSFLIMGKRSISDHMNEAANYIKHKQKKIQELTEQRDGLRRVVSTSSIRRCSLKINGSFSLPSVAVRRCLDGVEVVIGKVQLLDGVPLSMVIQVLEGEGLAVISCVLTNLNVQSAYTFQCEVGVFTDIYCVVILSRVFYGF</sequence>
<dbReference type="GO" id="GO:0000981">
    <property type="term" value="F:DNA-binding transcription factor activity, RNA polymerase II-specific"/>
    <property type="evidence" value="ECO:0007669"/>
    <property type="project" value="TreeGrafter"/>
</dbReference>
<dbReference type="SUPFAM" id="SSF47459">
    <property type="entry name" value="HLH, helix-loop-helix DNA-binding domain"/>
    <property type="match status" value="1"/>
</dbReference>
<dbReference type="Gene3D" id="4.10.280.10">
    <property type="entry name" value="Helix-loop-helix DNA-binding domain"/>
    <property type="match status" value="1"/>
</dbReference>
<accession>A0A443P733</accession>
<evidence type="ECO:0000256" key="2">
    <source>
        <dbReference type="ARBA" id="ARBA00023125"/>
    </source>
</evidence>
<feature type="coiled-coil region" evidence="4">
    <location>
        <begin position="139"/>
        <end position="166"/>
    </location>
</feature>
<reference evidence="6 7" key="1">
    <citation type="journal article" date="2019" name="Nat. Plants">
        <title>Stout camphor tree genome fills gaps in understanding of flowering plant genome evolution.</title>
        <authorList>
            <person name="Chaw S.M."/>
            <person name="Liu Y.C."/>
            <person name="Wu Y.W."/>
            <person name="Wang H.Y."/>
            <person name="Lin C.I."/>
            <person name="Wu C.S."/>
            <person name="Ke H.M."/>
            <person name="Chang L.Y."/>
            <person name="Hsu C.Y."/>
            <person name="Yang H.T."/>
            <person name="Sudianto E."/>
            <person name="Hsu M.H."/>
            <person name="Wu K.P."/>
            <person name="Wang L.N."/>
            <person name="Leebens-Mack J.H."/>
            <person name="Tsai I.J."/>
        </authorList>
    </citation>
    <scope>NUCLEOTIDE SEQUENCE [LARGE SCALE GENOMIC DNA]</scope>
    <source>
        <strain evidence="7">cv. Chaw 1501</strain>
        <tissue evidence="6">Young leaves</tissue>
    </source>
</reference>
<keyword evidence="4" id="KW-0175">Coiled coil</keyword>
<keyword evidence="7" id="KW-1185">Reference proteome</keyword>
<dbReference type="GO" id="GO:0046983">
    <property type="term" value="F:protein dimerization activity"/>
    <property type="evidence" value="ECO:0007669"/>
    <property type="project" value="InterPro"/>
</dbReference>
<comment type="caution">
    <text evidence="6">The sequence shown here is derived from an EMBL/GenBank/DDBJ whole genome shotgun (WGS) entry which is preliminary data.</text>
</comment>
<keyword evidence="3" id="KW-0804">Transcription</keyword>
<dbReference type="PANTHER" id="PTHR13935">
    <property type="entry name" value="ACHAETE-SCUTE TRANSCRIPTION FACTOR-RELATED"/>
    <property type="match status" value="1"/>
</dbReference>
<feature type="domain" description="BHLH" evidence="5">
    <location>
        <begin position="82"/>
        <end position="149"/>
    </location>
</feature>